<sequence length="198" mass="20355">MGNALFASCLPDAQADSQALREAALNVPPPSSSATSPTSTHGFSSSADEDTNSGAGVFASTPTNNTTSSFSPSSPPSSSTISPGPSGINVRRAPEAAPAPRRSTPPAGHERAEAAAPAPAPALGGAVKPVAKPQPQQQPPKKVEEVDYFQDMEPTYVRPTIIQKGPAKPQAASRLAVETDPSWEDEAEGAWDEDDGLE</sequence>
<dbReference type="KEGG" id="acan:ACA1_064430"/>
<feature type="compositionally biased region" description="Acidic residues" evidence="1">
    <location>
        <begin position="181"/>
        <end position="198"/>
    </location>
</feature>
<dbReference type="AlphaFoldDB" id="L8GXJ7"/>
<dbReference type="Proteomes" id="UP000011083">
    <property type="component" value="Unassembled WGS sequence"/>
</dbReference>
<evidence type="ECO:0000313" key="2">
    <source>
        <dbReference type="EMBL" id="ELR17657.1"/>
    </source>
</evidence>
<proteinExistence type="predicted"/>
<dbReference type="RefSeq" id="XP_004339670.1">
    <property type="nucleotide sequence ID" value="XM_004339622.1"/>
</dbReference>
<feature type="compositionally biased region" description="Low complexity" evidence="1">
    <location>
        <begin position="95"/>
        <end position="107"/>
    </location>
</feature>
<dbReference type="EMBL" id="KB007974">
    <property type="protein sequence ID" value="ELR17657.1"/>
    <property type="molecule type" value="Genomic_DNA"/>
</dbReference>
<feature type="region of interest" description="Disordered" evidence="1">
    <location>
        <begin position="158"/>
        <end position="198"/>
    </location>
</feature>
<dbReference type="VEuPathDB" id="AmoebaDB:ACA1_064430"/>
<evidence type="ECO:0000256" key="1">
    <source>
        <dbReference type="SAM" id="MobiDB-lite"/>
    </source>
</evidence>
<protein>
    <submittedName>
        <fullName evidence="2">Uncharacterized protein</fullName>
    </submittedName>
</protein>
<organism evidence="2 3">
    <name type="scientific">Acanthamoeba castellanii (strain ATCC 30010 / Neff)</name>
    <dbReference type="NCBI Taxonomy" id="1257118"/>
    <lineage>
        <taxon>Eukaryota</taxon>
        <taxon>Amoebozoa</taxon>
        <taxon>Discosea</taxon>
        <taxon>Longamoebia</taxon>
        <taxon>Centramoebida</taxon>
        <taxon>Acanthamoebidae</taxon>
        <taxon>Acanthamoeba</taxon>
    </lineage>
</organism>
<reference evidence="2 3" key="1">
    <citation type="journal article" date="2013" name="Genome Biol.">
        <title>Genome of Acanthamoeba castellanii highlights extensive lateral gene transfer and early evolution of tyrosine kinase signaling.</title>
        <authorList>
            <person name="Clarke M."/>
            <person name="Lohan A.J."/>
            <person name="Liu B."/>
            <person name="Lagkouvardos I."/>
            <person name="Roy S."/>
            <person name="Zafar N."/>
            <person name="Bertelli C."/>
            <person name="Schilde C."/>
            <person name="Kianianmomeni A."/>
            <person name="Burglin T.R."/>
            <person name="Frech C."/>
            <person name="Turcotte B."/>
            <person name="Kopec K.O."/>
            <person name="Synnott J.M."/>
            <person name="Choo C."/>
            <person name="Paponov I."/>
            <person name="Finkler A."/>
            <person name="Soon Heng Tan C."/>
            <person name="Hutchins A.P."/>
            <person name="Weinmeier T."/>
            <person name="Rattei T."/>
            <person name="Chu J.S."/>
            <person name="Gimenez G."/>
            <person name="Irimia M."/>
            <person name="Rigden D.J."/>
            <person name="Fitzpatrick D.A."/>
            <person name="Lorenzo-Morales J."/>
            <person name="Bateman A."/>
            <person name="Chiu C.H."/>
            <person name="Tang P."/>
            <person name="Hegemann P."/>
            <person name="Fromm H."/>
            <person name="Raoult D."/>
            <person name="Greub G."/>
            <person name="Miranda-Saavedra D."/>
            <person name="Chen N."/>
            <person name="Nash P."/>
            <person name="Ginger M.L."/>
            <person name="Horn M."/>
            <person name="Schaap P."/>
            <person name="Caler L."/>
            <person name="Loftus B."/>
        </authorList>
    </citation>
    <scope>NUCLEOTIDE SEQUENCE [LARGE SCALE GENOMIC DNA]</scope>
    <source>
        <strain evidence="2 3">Neff</strain>
    </source>
</reference>
<evidence type="ECO:0000313" key="3">
    <source>
        <dbReference type="Proteomes" id="UP000011083"/>
    </source>
</evidence>
<feature type="compositionally biased region" description="Low complexity" evidence="1">
    <location>
        <begin position="60"/>
        <end position="88"/>
    </location>
</feature>
<feature type="compositionally biased region" description="Low complexity" evidence="1">
    <location>
        <begin position="114"/>
        <end position="135"/>
    </location>
</feature>
<dbReference type="GeneID" id="14918498"/>
<name>L8GXJ7_ACACF</name>
<feature type="region of interest" description="Disordered" evidence="1">
    <location>
        <begin position="20"/>
        <end position="145"/>
    </location>
</feature>
<keyword evidence="3" id="KW-1185">Reference proteome</keyword>
<accession>L8GXJ7</accession>
<gene>
    <name evidence="2" type="ORF">ACA1_064430</name>
</gene>